<keyword evidence="1" id="KW-0472">Membrane</keyword>
<evidence type="ECO:0000256" key="1">
    <source>
        <dbReference type="SAM" id="Phobius"/>
    </source>
</evidence>
<comment type="caution">
    <text evidence="2">The sequence shown here is derived from an EMBL/GenBank/DDBJ whole genome shotgun (WGS) entry which is preliminary data.</text>
</comment>
<dbReference type="AlphaFoldDB" id="A0AAV7AH46"/>
<keyword evidence="1" id="KW-1133">Transmembrane helix</keyword>
<dbReference type="Proteomes" id="UP000824782">
    <property type="component" value="Unassembled WGS sequence"/>
</dbReference>
<sequence length="76" mass="9006">MYCYIVMNCFYTSSNTNALYYYSFIIFSLLHVLHISSPKEMTSLYTCVFIWAHTGHTFMLEKDSLRIETSRILCLK</sequence>
<accession>A0AAV7AH46</accession>
<gene>
    <name evidence="2" type="ORF">GDO81_015153</name>
</gene>
<protein>
    <submittedName>
        <fullName evidence="2">Uncharacterized protein</fullName>
    </submittedName>
</protein>
<reference evidence="2" key="1">
    <citation type="thesis" date="2020" institute="ProQuest LLC" country="789 East Eisenhower Parkway, Ann Arbor, MI, USA">
        <title>Comparative Genomics and Chromosome Evolution.</title>
        <authorList>
            <person name="Mudd A.B."/>
        </authorList>
    </citation>
    <scope>NUCLEOTIDE SEQUENCE</scope>
    <source>
        <strain evidence="2">237g6f4</strain>
        <tissue evidence="2">Blood</tissue>
    </source>
</reference>
<name>A0AAV7AH46_ENGPU</name>
<evidence type="ECO:0000313" key="3">
    <source>
        <dbReference type="Proteomes" id="UP000824782"/>
    </source>
</evidence>
<evidence type="ECO:0000313" key="2">
    <source>
        <dbReference type="EMBL" id="KAG8560844.1"/>
    </source>
</evidence>
<keyword evidence="1" id="KW-0812">Transmembrane</keyword>
<dbReference type="EMBL" id="WNYA01000007">
    <property type="protein sequence ID" value="KAG8560844.1"/>
    <property type="molecule type" value="Genomic_DNA"/>
</dbReference>
<organism evidence="2 3">
    <name type="scientific">Engystomops pustulosus</name>
    <name type="common">Tungara frog</name>
    <name type="synonym">Physalaemus pustulosus</name>
    <dbReference type="NCBI Taxonomy" id="76066"/>
    <lineage>
        <taxon>Eukaryota</taxon>
        <taxon>Metazoa</taxon>
        <taxon>Chordata</taxon>
        <taxon>Craniata</taxon>
        <taxon>Vertebrata</taxon>
        <taxon>Euteleostomi</taxon>
        <taxon>Amphibia</taxon>
        <taxon>Batrachia</taxon>
        <taxon>Anura</taxon>
        <taxon>Neobatrachia</taxon>
        <taxon>Hyloidea</taxon>
        <taxon>Leptodactylidae</taxon>
        <taxon>Leiuperinae</taxon>
        <taxon>Engystomops</taxon>
    </lineage>
</organism>
<feature type="transmembrane region" description="Helical" evidence="1">
    <location>
        <begin position="19"/>
        <end position="36"/>
    </location>
</feature>
<proteinExistence type="predicted"/>
<keyword evidence="3" id="KW-1185">Reference proteome</keyword>